<keyword evidence="2" id="KW-0694">RNA-binding</keyword>
<evidence type="ECO:0000259" key="5">
    <source>
        <dbReference type="PROSITE" id="PS50174"/>
    </source>
</evidence>
<dbReference type="GO" id="GO:0005634">
    <property type="term" value="C:nucleus"/>
    <property type="evidence" value="ECO:0007669"/>
    <property type="project" value="UniProtKB-SubCell"/>
</dbReference>
<protein>
    <recommendedName>
        <fullName evidence="5">G-patch domain-containing protein</fullName>
    </recommendedName>
</protein>
<dbReference type="Pfam" id="PF01585">
    <property type="entry name" value="G-patch"/>
    <property type="match status" value="1"/>
</dbReference>
<feature type="compositionally biased region" description="Basic and acidic residues" evidence="4">
    <location>
        <begin position="278"/>
        <end position="289"/>
    </location>
</feature>
<evidence type="ECO:0000256" key="2">
    <source>
        <dbReference type="ARBA" id="ARBA00022884"/>
    </source>
</evidence>
<dbReference type="InterPro" id="IPR000467">
    <property type="entry name" value="G_patch_dom"/>
</dbReference>
<keyword evidence="3" id="KW-0539">Nucleus</keyword>
<feature type="compositionally biased region" description="Basic and acidic residues" evidence="4">
    <location>
        <begin position="256"/>
        <end position="266"/>
    </location>
</feature>
<dbReference type="EMBL" id="HBGN01011472">
    <property type="protein sequence ID" value="CAD9322996.1"/>
    <property type="molecule type" value="Transcribed_RNA"/>
</dbReference>
<name>A0A6U3QPH6_9STRA</name>
<evidence type="ECO:0000256" key="3">
    <source>
        <dbReference type="ARBA" id="ARBA00023242"/>
    </source>
</evidence>
<evidence type="ECO:0000256" key="1">
    <source>
        <dbReference type="ARBA" id="ARBA00004123"/>
    </source>
</evidence>
<sequence length="289" mass="31492">MNNSAHDATMASGLEIKMIDSAQSKILAGAVRTKSSTVLNSQNQKKHEANMEKWSERGKEIRGVTIATDAAAPVLEQQAESPLMAKQTETQSCVQVTKTKCGQPICLLCKRKFASVEKLRQHEKVSALHKQNLAKKVAADAEAAKKEESQEPGSMEYRDRAKERRFLYGPDPTVSLQANDANGDVQRTGPNLTEVRMVNATEVVKPGENLGDSNIGNQLLQKLGWKAGSSLGRKQQGEGSASNEEGQQPLTSGSTDHLRQDWERIESMAGGINSHQLRAKERGVGSRFG</sequence>
<feature type="region of interest" description="Disordered" evidence="4">
    <location>
        <begin position="229"/>
        <end position="289"/>
    </location>
</feature>
<comment type="subcellular location">
    <subcellularLocation>
        <location evidence="1">Nucleus</location>
    </subcellularLocation>
</comment>
<evidence type="ECO:0000256" key="4">
    <source>
        <dbReference type="SAM" id="MobiDB-lite"/>
    </source>
</evidence>
<dbReference type="GO" id="GO:0000398">
    <property type="term" value="P:mRNA splicing, via spliceosome"/>
    <property type="evidence" value="ECO:0007669"/>
    <property type="project" value="TreeGrafter"/>
</dbReference>
<dbReference type="PANTHER" id="PTHR13948">
    <property type="entry name" value="RNA-BINDING PROTEIN"/>
    <property type="match status" value="1"/>
</dbReference>
<dbReference type="GO" id="GO:0003723">
    <property type="term" value="F:RNA binding"/>
    <property type="evidence" value="ECO:0007669"/>
    <property type="project" value="UniProtKB-KW"/>
</dbReference>
<organism evidence="6">
    <name type="scientific">Ditylum brightwellii</name>
    <dbReference type="NCBI Taxonomy" id="49249"/>
    <lineage>
        <taxon>Eukaryota</taxon>
        <taxon>Sar</taxon>
        <taxon>Stramenopiles</taxon>
        <taxon>Ochrophyta</taxon>
        <taxon>Bacillariophyta</taxon>
        <taxon>Mediophyceae</taxon>
        <taxon>Lithodesmiophycidae</taxon>
        <taxon>Lithodesmiales</taxon>
        <taxon>Lithodesmiaceae</taxon>
        <taxon>Ditylum</taxon>
    </lineage>
</organism>
<dbReference type="PANTHER" id="PTHR13948:SF3">
    <property type="entry name" value="FI21118P1"/>
    <property type="match status" value="1"/>
</dbReference>
<gene>
    <name evidence="6" type="ORF">DBRI1063_LOCUS7313</name>
</gene>
<accession>A0A6U3QPH6</accession>
<dbReference type="AlphaFoldDB" id="A0A6U3QPH6"/>
<feature type="compositionally biased region" description="Polar residues" evidence="4">
    <location>
        <begin position="237"/>
        <end position="255"/>
    </location>
</feature>
<proteinExistence type="predicted"/>
<evidence type="ECO:0000313" key="6">
    <source>
        <dbReference type="EMBL" id="CAD9322996.1"/>
    </source>
</evidence>
<feature type="domain" description="G-patch" evidence="5">
    <location>
        <begin position="212"/>
        <end position="237"/>
    </location>
</feature>
<dbReference type="PROSITE" id="PS50174">
    <property type="entry name" value="G_PATCH"/>
    <property type="match status" value="1"/>
</dbReference>
<reference evidence="6" key="1">
    <citation type="submission" date="2021-01" db="EMBL/GenBank/DDBJ databases">
        <authorList>
            <person name="Corre E."/>
            <person name="Pelletier E."/>
            <person name="Niang G."/>
            <person name="Scheremetjew M."/>
            <person name="Finn R."/>
            <person name="Kale V."/>
            <person name="Holt S."/>
            <person name="Cochrane G."/>
            <person name="Meng A."/>
            <person name="Brown T."/>
            <person name="Cohen L."/>
        </authorList>
    </citation>
    <scope>NUCLEOTIDE SEQUENCE</scope>
    <source>
        <strain evidence="6">Pop2</strain>
    </source>
</reference>